<evidence type="ECO:0000313" key="1">
    <source>
        <dbReference type="EMBL" id="MPM09069.1"/>
    </source>
</evidence>
<protein>
    <submittedName>
        <fullName evidence="1">Uncharacterized protein</fullName>
    </submittedName>
</protein>
<dbReference type="EMBL" id="VSSQ01001525">
    <property type="protein sequence ID" value="MPM09069.1"/>
    <property type="molecule type" value="Genomic_DNA"/>
</dbReference>
<proteinExistence type="predicted"/>
<dbReference type="AlphaFoldDB" id="A0A644WZ26"/>
<reference evidence="1" key="1">
    <citation type="submission" date="2019-08" db="EMBL/GenBank/DDBJ databases">
        <authorList>
            <person name="Kucharzyk K."/>
            <person name="Murdoch R.W."/>
            <person name="Higgins S."/>
            <person name="Loffler F."/>
        </authorList>
    </citation>
    <scope>NUCLEOTIDE SEQUENCE</scope>
</reference>
<sequence length="100" mass="11021">MVGEAPGRCLHRLEVLDAEGSKFSQSSACGEGRLYRGQSCARDLRAQLLHDRARLYHAAEGLACALELGGGAAHIRGDARHRARQVVDHIHDERQFEYGL</sequence>
<comment type="caution">
    <text evidence="1">The sequence shown here is derived from an EMBL/GenBank/DDBJ whole genome shotgun (WGS) entry which is preliminary data.</text>
</comment>
<gene>
    <name evidence="1" type="ORF">SDC9_55385</name>
</gene>
<name>A0A644WZ26_9ZZZZ</name>
<organism evidence="1">
    <name type="scientific">bioreactor metagenome</name>
    <dbReference type="NCBI Taxonomy" id="1076179"/>
    <lineage>
        <taxon>unclassified sequences</taxon>
        <taxon>metagenomes</taxon>
        <taxon>ecological metagenomes</taxon>
    </lineage>
</organism>
<accession>A0A644WZ26</accession>